<keyword evidence="1" id="KW-0812">Transmembrane</keyword>
<keyword evidence="1" id="KW-1133">Transmembrane helix</keyword>
<dbReference type="AlphaFoldDB" id="A0A0A9A0H2"/>
<feature type="transmembrane region" description="Helical" evidence="1">
    <location>
        <begin position="12"/>
        <end position="31"/>
    </location>
</feature>
<evidence type="ECO:0000313" key="2">
    <source>
        <dbReference type="EMBL" id="JAD45109.1"/>
    </source>
</evidence>
<sequence>MRCTLSVKMCHHFLEILIMIVNNSIFLLGSLNF</sequence>
<protein>
    <submittedName>
        <fullName evidence="2">Uncharacterized protein</fullName>
    </submittedName>
</protein>
<reference evidence="2" key="2">
    <citation type="journal article" date="2015" name="Data Brief">
        <title>Shoot transcriptome of the giant reed, Arundo donax.</title>
        <authorList>
            <person name="Barrero R.A."/>
            <person name="Guerrero F.D."/>
            <person name="Moolhuijzen P."/>
            <person name="Goolsby J.A."/>
            <person name="Tidwell J."/>
            <person name="Bellgard S.E."/>
            <person name="Bellgard M.I."/>
        </authorList>
    </citation>
    <scope>NUCLEOTIDE SEQUENCE</scope>
    <source>
        <tissue evidence="2">Shoot tissue taken approximately 20 cm above the soil surface</tissue>
    </source>
</reference>
<accession>A0A0A9A0H2</accession>
<dbReference type="EMBL" id="GBRH01252786">
    <property type="protein sequence ID" value="JAD45109.1"/>
    <property type="molecule type" value="Transcribed_RNA"/>
</dbReference>
<organism evidence="2">
    <name type="scientific">Arundo donax</name>
    <name type="common">Giant reed</name>
    <name type="synonym">Donax arundinaceus</name>
    <dbReference type="NCBI Taxonomy" id="35708"/>
    <lineage>
        <taxon>Eukaryota</taxon>
        <taxon>Viridiplantae</taxon>
        <taxon>Streptophyta</taxon>
        <taxon>Embryophyta</taxon>
        <taxon>Tracheophyta</taxon>
        <taxon>Spermatophyta</taxon>
        <taxon>Magnoliopsida</taxon>
        <taxon>Liliopsida</taxon>
        <taxon>Poales</taxon>
        <taxon>Poaceae</taxon>
        <taxon>PACMAD clade</taxon>
        <taxon>Arundinoideae</taxon>
        <taxon>Arundineae</taxon>
        <taxon>Arundo</taxon>
    </lineage>
</organism>
<name>A0A0A9A0H2_ARUDO</name>
<evidence type="ECO:0000256" key="1">
    <source>
        <dbReference type="SAM" id="Phobius"/>
    </source>
</evidence>
<reference evidence="2" key="1">
    <citation type="submission" date="2014-09" db="EMBL/GenBank/DDBJ databases">
        <authorList>
            <person name="Magalhaes I.L.F."/>
            <person name="Oliveira U."/>
            <person name="Santos F.R."/>
            <person name="Vidigal T.H.D.A."/>
            <person name="Brescovit A.D."/>
            <person name="Santos A.J."/>
        </authorList>
    </citation>
    <scope>NUCLEOTIDE SEQUENCE</scope>
    <source>
        <tissue evidence="2">Shoot tissue taken approximately 20 cm above the soil surface</tissue>
    </source>
</reference>
<keyword evidence="1" id="KW-0472">Membrane</keyword>
<proteinExistence type="predicted"/>